<dbReference type="Proteomes" id="UP000030437">
    <property type="component" value="Unassembled WGS sequence"/>
</dbReference>
<dbReference type="EMBL" id="JPVP01000056">
    <property type="protein sequence ID" value="KGR84486.1"/>
    <property type="molecule type" value="Genomic_DNA"/>
</dbReference>
<dbReference type="InterPro" id="IPR023772">
    <property type="entry name" value="DNA-bd_HTH_TetR-type_CS"/>
</dbReference>
<dbReference type="InterPro" id="IPR001647">
    <property type="entry name" value="HTH_TetR"/>
</dbReference>
<dbReference type="Gene3D" id="1.10.357.10">
    <property type="entry name" value="Tetracycline Repressor, domain 2"/>
    <property type="match status" value="1"/>
</dbReference>
<name>A0A0A3II89_9BACI</name>
<dbReference type="Pfam" id="PF00440">
    <property type="entry name" value="TetR_N"/>
    <property type="match status" value="1"/>
</dbReference>
<evidence type="ECO:0000313" key="8">
    <source>
        <dbReference type="Proteomes" id="UP000030437"/>
    </source>
</evidence>
<dbReference type="InterPro" id="IPR039538">
    <property type="entry name" value="BetI_C"/>
</dbReference>
<dbReference type="AlphaFoldDB" id="A0A0A3II89"/>
<accession>A0A0A3II89</accession>
<dbReference type="PRINTS" id="PR00455">
    <property type="entry name" value="HTHTETR"/>
</dbReference>
<evidence type="ECO:0000256" key="3">
    <source>
        <dbReference type="ARBA" id="ARBA00023125"/>
    </source>
</evidence>
<dbReference type="SUPFAM" id="SSF48498">
    <property type="entry name" value="Tetracyclin repressor-like, C-terminal domain"/>
    <property type="match status" value="1"/>
</dbReference>
<dbReference type="OrthoDB" id="9816296at2"/>
<dbReference type="InterPro" id="IPR009057">
    <property type="entry name" value="Homeodomain-like_sf"/>
</dbReference>
<dbReference type="SUPFAM" id="SSF46689">
    <property type="entry name" value="Homeodomain-like"/>
    <property type="match status" value="1"/>
</dbReference>
<dbReference type="PROSITE" id="PS50977">
    <property type="entry name" value="HTH_TETR_2"/>
    <property type="match status" value="1"/>
</dbReference>
<evidence type="ECO:0000256" key="1">
    <source>
        <dbReference type="ARBA" id="ARBA00022491"/>
    </source>
</evidence>
<organism evidence="7 8">
    <name type="scientific">Lysinibacillus odysseyi 34hs-1 = NBRC 100172</name>
    <dbReference type="NCBI Taxonomy" id="1220589"/>
    <lineage>
        <taxon>Bacteria</taxon>
        <taxon>Bacillati</taxon>
        <taxon>Bacillota</taxon>
        <taxon>Bacilli</taxon>
        <taxon>Bacillales</taxon>
        <taxon>Bacillaceae</taxon>
        <taxon>Lysinibacillus</taxon>
    </lineage>
</organism>
<comment type="caution">
    <text evidence="7">The sequence shown here is derived from an EMBL/GenBank/DDBJ whole genome shotgun (WGS) entry which is preliminary data.</text>
</comment>
<keyword evidence="3 5" id="KW-0238">DNA-binding</keyword>
<gene>
    <name evidence="7" type="ORF">CD32_12960</name>
</gene>
<feature type="domain" description="HTH tetR-type" evidence="6">
    <location>
        <begin position="8"/>
        <end position="68"/>
    </location>
</feature>
<dbReference type="Pfam" id="PF13977">
    <property type="entry name" value="TetR_C_6"/>
    <property type="match status" value="1"/>
</dbReference>
<dbReference type="PROSITE" id="PS01081">
    <property type="entry name" value="HTH_TETR_1"/>
    <property type="match status" value="1"/>
</dbReference>
<protein>
    <submittedName>
        <fullName evidence="7">TetR family transcriptional regulator</fullName>
    </submittedName>
</protein>
<keyword evidence="8" id="KW-1185">Reference proteome</keyword>
<reference evidence="7 8" key="1">
    <citation type="submission" date="2014-02" db="EMBL/GenBank/DDBJ databases">
        <title>Draft genome sequence of Lysinibacillus odysseyi NBRC 100172.</title>
        <authorList>
            <person name="Zhang F."/>
            <person name="Wang G."/>
            <person name="Zhang L."/>
        </authorList>
    </citation>
    <scope>NUCLEOTIDE SEQUENCE [LARGE SCALE GENOMIC DNA]</scope>
    <source>
        <strain evidence="7 8">NBRC 100172</strain>
    </source>
</reference>
<keyword evidence="2" id="KW-0805">Transcription regulation</keyword>
<evidence type="ECO:0000259" key="6">
    <source>
        <dbReference type="PROSITE" id="PS50977"/>
    </source>
</evidence>
<dbReference type="PANTHER" id="PTHR30055">
    <property type="entry name" value="HTH-TYPE TRANSCRIPTIONAL REGULATOR RUTR"/>
    <property type="match status" value="1"/>
</dbReference>
<dbReference type="InterPro" id="IPR050109">
    <property type="entry name" value="HTH-type_TetR-like_transc_reg"/>
</dbReference>
<evidence type="ECO:0000256" key="2">
    <source>
        <dbReference type="ARBA" id="ARBA00023015"/>
    </source>
</evidence>
<dbReference type="eggNOG" id="COG3226">
    <property type="taxonomic scope" value="Bacteria"/>
</dbReference>
<dbReference type="GO" id="GO:0000976">
    <property type="term" value="F:transcription cis-regulatory region binding"/>
    <property type="evidence" value="ECO:0007669"/>
    <property type="project" value="TreeGrafter"/>
</dbReference>
<sequence length="206" mass="23496">MPKIVDVAERKKAIAEATWRVILEKGMEGATVRNIAKEAGLSLGALRHYFSNQDELLVYAMDLVTENVNKRIEEVLKKSMPLQEQVLHVLLQALPVDQQSMLEMEVWFAYIAAVKHKKEQANVPFNALFSGMEKTIYGLSEYGFLKEGLNLDLEVERLYAAVDGLAIHALFERERLDRDRVIRTLVYHLNSILKDEAVLKLPISDM</sequence>
<feature type="DNA-binding region" description="H-T-H motif" evidence="5">
    <location>
        <begin position="31"/>
        <end position="50"/>
    </location>
</feature>
<evidence type="ECO:0000256" key="5">
    <source>
        <dbReference type="PROSITE-ProRule" id="PRU00335"/>
    </source>
</evidence>
<keyword evidence="4" id="KW-0804">Transcription</keyword>
<dbReference type="PANTHER" id="PTHR30055:SF226">
    <property type="entry name" value="HTH-TYPE TRANSCRIPTIONAL REGULATOR PKSA"/>
    <property type="match status" value="1"/>
</dbReference>
<evidence type="ECO:0000313" key="7">
    <source>
        <dbReference type="EMBL" id="KGR84486.1"/>
    </source>
</evidence>
<dbReference type="STRING" id="1220589.CD32_12960"/>
<keyword evidence="1" id="KW-0678">Repressor</keyword>
<dbReference type="GO" id="GO:0003700">
    <property type="term" value="F:DNA-binding transcription factor activity"/>
    <property type="evidence" value="ECO:0007669"/>
    <property type="project" value="TreeGrafter"/>
</dbReference>
<dbReference type="RefSeq" id="WP_036155465.1">
    <property type="nucleotide sequence ID" value="NZ_AVCX01000005.1"/>
</dbReference>
<dbReference type="InterPro" id="IPR036271">
    <property type="entry name" value="Tet_transcr_reg_TetR-rel_C_sf"/>
</dbReference>
<evidence type="ECO:0000256" key="4">
    <source>
        <dbReference type="ARBA" id="ARBA00023163"/>
    </source>
</evidence>
<proteinExistence type="predicted"/>